<evidence type="ECO:0000259" key="3">
    <source>
        <dbReference type="Pfam" id="PF00501"/>
    </source>
</evidence>
<evidence type="ECO:0000259" key="4">
    <source>
        <dbReference type="Pfam" id="PF13193"/>
    </source>
</evidence>
<protein>
    <submittedName>
        <fullName evidence="5">Acyl-CoA synthetase (AMP-forming)/AMP-acid ligase II</fullName>
    </submittedName>
</protein>
<comment type="caution">
    <text evidence="5">The sequence shown here is derived from an EMBL/GenBank/DDBJ whole genome shotgun (WGS) entry which is preliminary data.</text>
</comment>
<dbReference type="SUPFAM" id="SSF56801">
    <property type="entry name" value="Acetyl-CoA synthetase-like"/>
    <property type="match status" value="1"/>
</dbReference>
<dbReference type="RefSeq" id="WP_183351559.1">
    <property type="nucleotide sequence ID" value="NZ_JACHEO010000014.1"/>
</dbReference>
<evidence type="ECO:0000256" key="2">
    <source>
        <dbReference type="ARBA" id="ARBA00022598"/>
    </source>
</evidence>
<dbReference type="Pfam" id="PF00501">
    <property type="entry name" value="AMP-binding"/>
    <property type="match status" value="1"/>
</dbReference>
<feature type="domain" description="AMP-dependent synthetase/ligase" evidence="3">
    <location>
        <begin position="30"/>
        <end position="399"/>
    </location>
</feature>
<dbReference type="GO" id="GO:0031956">
    <property type="term" value="F:medium-chain fatty acid-CoA ligase activity"/>
    <property type="evidence" value="ECO:0007669"/>
    <property type="project" value="TreeGrafter"/>
</dbReference>
<dbReference type="GO" id="GO:0006631">
    <property type="term" value="P:fatty acid metabolic process"/>
    <property type="evidence" value="ECO:0007669"/>
    <property type="project" value="TreeGrafter"/>
</dbReference>
<reference evidence="5 6" key="1">
    <citation type="submission" date="2020-08" db="EMBL/GenBank/DDBJ databases">
        <title>Genomic Encyclopedia of Type Strains, Phase IV (KMG-IV): sequencing the most valuable type-strain genomes for metagenomic binning, comparative biology and taxonomic classification.</title>
        <authorList>
            <person name="Goeker M."/>
        </authorList>
    </citation>
    <scope>NUCLEOTIDE SEQUENCE [LARGE SCALE GENOMIC DNA]</scope>
    <source>
        <strain evidence="5 6">DSM 28570</strain>
    </source>
</reference>
<dbReference type="Pfam" id="PF13193">
    <property type="entry name" value="AMP-binding_C"/>
    <property type="match status" value="1"/>
</dbReference>
<sequence>MTQNRQFTYDISMFQDTFENDFTYINGFMRNTHRYADRVAITCYERDKQWTYQELNQECNRLAHALMRDGVAKADVVMYQMYNCAEWVFIYLAPQKIGAINCPINFRLSYGEIATTIDDSKPRIFFYDAADSDTVEKALNTAAHKPKTVVMVDMYGTAKPFAGAVSYDQYVQNQPITEPGIFRPTHIYDEVTRLYTSGTTGRPKGVPLNNINEIFSAHDVIMHFPLSPQDKTLNMTPWFHRGGLYSGGPCPTLYVGGGLVPLRHFNAATVLTLAEKYGINFLIGAPVTLSALCDEQTKNPRDLSRLKGIITMGAPLEQAACIKFQQMLTPNIFNGYGSTEAFWNTFLRPYDLPEMAGSAGRSCTDDDMAVVNVYVDKLAEPDDHVAKNNEAVGEVIVRAAGKCSYTYVNRIDEAKAKYYKGWLYIGDLAKWNAEEYVTIVGRKDDMFISGGENIHPTQVEAVLNEHPAVNGNLVVGTPDPKWGQVVVAYIVTTGAPVTARELDEFCVQHPNLANYKRPRYYCFVDHLPMTATGKLLHYKARSQAAEDMKNGLFEKVGKI</sequence>
<dbReference type="InterPro" id="IPR045851">
    <property type="entry name" value="AMP-bd_C_sf"/>
</dbReference>
<dbReference type="InterPro" id="IPR000873">
    <property type="entry name" value="AMP-dep_synth/lig_dom"/>
</dbReference>
<dbReference type="InterPro" id="IPR042099">
    <property type="entry name" value="ANL_N_sf"/>
</dbReference>
<dbReference type="PANTHER" id="PTHR43201">
    <property type="entry name" value="ACYL-COA SYNTHETASE"/>
    <property type="match status" value="1"/>
</dbReference>
<proteinExistence type="inferred from homology"/>
<name>A0A840UR88_9BACT</name>
<comment type="similarity">
    <text evidence="1">Belongs to the ATP-dependent AMP-binding enzyme family.</text>
</comment>
<evidence type="ECO:0000256" key="1">
    <source>
        <dbReference type="ARBA" id="ARBA00006432"/>
    </source>
</evidence>
<evidence type="ECO:0000313" key="6">
    <source>
        <dbReference type="Proteomes" id="UP000539642"/>
    </source>
</evidence>
<dbReference type="InterPro" id="IPR025110">
    <property type="entry name" value="AMP-bd_C"/>
</dbReference>
<keyword evidence="2 5" id="KW-0436">Ligase</keyword>
<dbReference type="Gene3D" id="3.30.300.30">
    <property type="match status" value="1"/>
</dbReference>
<accession>A0A840UR88</accession>
<dbReference type="PANTHER" id="PTHR43201:SF5">
    <property type="entry name" value="MEDIUM-CHAIN ACYL-COA LIGASE ACSF2, MITOCHONDRIAL"/>
    <property type="match status" value="1"/>
</dbReference>
<organism evidence="5 6">
    <name type="scientific">Desulfoprunum benzoelyticum</name>
    <dbReference type="NCBI Taxonomy" id="1506996"/>
    <lineage>
        <taxon>Bacteria</taxon>
        <taxon>Pseudomonadati</taxon>
        <taxon>Thermodesulfobacteriota</taxon>
        <taxon>Desulfobulbia</taxon>
        <taxon>Desulfobulbales</taxon>
        <taxon>Desulfobulbaceae</taxon>
        <taxon>Desulfoprunum</taxon>
    </lineage>
</organism>
<dbReference type="Proteomes" id="UP000539642">
    <property type="component" value="Unassembled WGS sequence"/>
</dbReference>
<evidence type="ECO:0000313" key="5">
    <source>
        <dbReference type="EMBL" id="MBB5348737.1"/>
    </source>
</evidence>
<feature type="domain" description="AMP-binding enzyme C-terminal" evidence="4">
    <location>
        <begin position="458"/>
        <end position="534"/>
    </location>
</feature>
<gene>
    <name evidence="5" type="ORF">HNQ81_002477</name>
</gene>
<dbReference type="EMBL" id="JACHEO010000014">
    <property type="protein sequence ID" value="MBB5348737.1"/>
    <property type="molecule type" value="Genomic_DNA"/>
</dbReference>
<keyword evidence="6" id="KW-1185">Reference proteome</keyword>
<dbReference type="AlphaFoldDB" id="A0A840UR88"/>
<dbReference type="Gene3D" id="3.40.50.12780">
    <property type="entry name" value="N-terminal domain of ligase-like"/>
    <property type="match status" value="1"/>
</dbReference>